<protein>
    <recommendedName>
        <fullName evidence="6 15">Cyclic di-GMP-binding protein</fullName>
    </recommendedName>
    <alternativeName>
        <fullName evidence="14 15">Cellulose synthase regulatory subunit</fullName>
    </alternativeName>
</protein>
<evidence type="ECO:0000256" key="16">
    <source>
        <dbReference type="SAM" id="MobiDB-lite"/>
    </source>
</evidence>
<dbReference type="UniPathway" id="UPA00694"/>
<dbReference type="InterPro" id="IPR018513">
    <property type="entry name" value="Cell_synthase_bac"/>
</dbReference>
<evidence type="ECO:0000256" key="14">
    <source>
        <dbReference type="ARBA" id="ARBA00033444"/>
    </source>
</evidence>
<dbReference type="PANTHER" id="PTHR39083:SF1">
    <property type="entry name" value="CYCLIC DI-GMP-BINDING PROTEIN"/>
    <property type="match status" value="1"/>
</dbReference>
<feature type="chain" id="PRO_5015216685" description="Cyclic di-GMP-binding protein" evidence="15">
    <location>
        <begin position="23"/>
        <end position="774"/>
    </location>
</feature>
<keyword evidence="11 15" id="KW-0135">Cellulose biosynthesis</keyword>
<dbReference type="OrthoDB" id="9806702at2"/>
<evidence type="ECO:0000256" key="1">
    <source>
        <dbReference type="ARBA" id="ARBA00002057"/>
    </source>
</evidence>
<keyword evidence="10 15" id="KW-0812">Transmembrane</keyword>
<comment type="function">
    <text evidence="1 15">Binds the cellulose synthase activator, bis-(3'-5') cyclic diguanylic acid (c-di-GMP).</text>
</comment>
<evidence type="ECO:0000256" key="7">
    <source>
        <dbReference type="ARBA" id="ARBA00022475"/>
    </source>
</evidence>
<evidence type="ECO:0000256" key="5">
    <source>
        <dbReference type="ARBA" id="ARBA00011437"/>
    </source>
</evidence>
<evidence type="ECO:0000256" key="6">
    <source>
        <dbReference type="ARBA" id="ARBA00021844"/>
    </source>
</evidence>
<dbReference type="RefSeq" id="WP_061493287.1">
    <property type="nucleotide sequence ID" value="NZ_CP115659.1"/>
</dbReference>
<dbReference type="Pfam" id="PF03170">
    <property type="entry name" value="BcsB"/>
    <property type="match status" value="1"/>
</dbReference>
<keyword evidence="13 15" id="KW-0472">Membrane</keyword>
<keyword evidence="9 15" id="KW-0973">c-di-GMP</keyword>
<comment type="subunit">
    <text evidence="5 15">Tightly associated with the cellulose synthase catalytic subunit.</text>
</comment>
<dbReference type="PRINTS" id="PR01440">
    <property type="entry name" value="CELLSNTHASEB"/>
</dbReference>
<evidence type="ECO:0000256" key="13">
    <source>
        <dbReference type="ARBA" id="ARBA00023136"/>
    </source>
</evidence>
<proteinExistence type="inferred from homology"/>
<feature type="transmembrane region" description="Helical" evidence="15">
    <location>
        <begin position="738"/>
        <end position="757"/>
    </location>
</feature>
<evidence type="ECO:0000256" key="9">
    <source>
        <dbReference type="ARBA" id="ARBA00022636"/>
    </source>
</evidence>
<reference evidence="18" key="1">
    <citation type="submission" date="2016-08" db="EMBL/GenBank/DDBJ databases">
        <authorList>
            <person name="Varghese N."/>
            <person name="Submissions Spin"/>
        </authorList>
    </citation>
    <scope>NUCLEOTIDE SEQUENCE [LARGE SCALE GENOMIC DNA]</scope>
    <source>
        <strain evidence="18">REICA_082</strain>
    </source>
</reference>
<accession>A0A1C4CQY1</accession>
<evidence type="ECO:0000313" key="18">
    <source>
        <dbReference type="Proteomes" id="UP000198975"/>
    </source>
</evidence>
<comment type="similarity">
    <text evidence="4 15">Belongs to the AcsB/BcsB family.</text>
</comment>
<evidence type="ECO:0000256" key="12">
    <source>
        <dbReference type="ARBA" id="ARBA00022989"/>
    </source>
</evidence>
<evidence type="ECO:0000256" key="10">
    <source>
        <dbReference type="ARBA" id="ARBA00022692"/>
    </source>
</evidence>
<organism evidence="17 18">
    <name type="scientific">Kosakonia oryzendophytica</name>
    <dbReference type="NCBI Taxonomy" id="1005665"/>
    <lineage>
        <taxon>Bacteria</taxon>
        <taxon>Pseudomonadati</taxon>
        <taxon>Pseudomonadota</taxon>
        <taxon>Gammaproteobacteria</taxon>
        <taxon>Enterobacterales</taxon>
        <taxon>Enterobacteriaceae</taxon>
        <taxon>Kosakonia</taxon>
    </lineage>
</organism>
<keyword evidence="7 15" id="KW-1003">Cell membrane</keyword>
<evidence type="ECO:0000256" key="8">
    <source>
        <dbReference type="ARBA" id="ARBA00022519"/>
    </source>
</evidence>
<name>A0A1C4CQY1_9ENTR</name>
<dbReference type="EMBL" id="FMAY01000008">
    <property type="protein sequence ID" value="SCC21537.1"/>
    <property type="molecule type" value="Genomic_DNA"/>
</dbReference>
<dbReference type="GO" id="GO:0006011">
    <property type="term" value="P:UDP-alpha-D-glucose metabolic process"/>
    <property type="evidence" value="ECO:0007669"/>
    <property type="project" value="InterPro"/>
</dbReference>
<keyword evidence="12 15" id="KW-1133">Transmembrane helix</keyword>
<dbReference type="Gene3D" id="2.60.120.260">
    <property type="entry name" value="Galactose-binding domain-like"/>
    <property type="match status" value="2"/>
</dbReference>
<dbReference type="InterPro" id="IPR003920">
    <property type="entry name" value="Cell_synth_B"/>
</dbReference>
<dbReference type="PANTHER" id="PTHR39083">
    <property type="entry name" value="CYCLIC DI-GMP-BINDING PROTEIN"/>
    <property type="match status" value="1"/>
</dbReference>
<evidence type="ECO:0000256" key="4">
    <source>
        <dbReference type="ARBA" id="ARBA00010714"/>
    </source>
</evidence>
<keyword evidence="18" id="KW-1185">Reference proteome</keyword>
<evidence type="ECO:0000313" key="17">
    <source>
        <dbReference type="EMBL" id="SCC21537.1"/>
    </source>
</evidence>
<evidence type="ECO:0000256" key="3">
    <source>
        <dbReference type="ARBA" id="ARBA00005186"/>
    </source>
</evidence>
<dbReference type="GO" id="GO:0005886">
    <property type="term" value="C:plasma membrane"/>
    <property type="evidence" value="ECO:0007669"/>
    <property type="project" value="UniProtKB-SubCell"/>
</dbReference>
<gene>
    <name evidence="17" type="ORF">GA0061071_108174</name>
</gene>
<evidence type="ECO:0000256" key="11">
    <source>
        <dbReference type="ARBA" id="ARBA00022916"/>
    </source>
</evidence>
<keyword evidence="15" id="KW-0732">Signal</keyword>
<dbReference type="AlphaFoldDB" id="A0A1C4CQY1"/>
<comment type="subcellular location">
    <subcellularLocation>
        <location evidence="2">Cell inner membrane</location>
        <topology evidence="2">Single-pass membrane protein</topology>
    </subcellularLocation>
</comment>
<evidence type="ECO:0000256" key="2">
    <source>
        <dbReference type="ARBA" id="ARBA00004377"/>
    </source>
</evidence>
<keyword evidence="8 15" id="KW-0997">Cell inner membrane</keyword>
<dbReference type="GO" id="GO:0030244">
    <property type="term" value="P:cellulose biosynthetic process"/>
    <property type="evidence" value="ECO:0007669"/>
    <property type="project" value="UniProtKB-KW"/>
</dbReference>
<feature type="signal peptide" evidence="15">
    <location>
        <begin position="1"/>
        <end position="22"/>
    </location>
</feature>
<feature type="region of interest" description="Disordered" evidence="16">
    <location>
        <begin position="38"/>
        <end position="58"/>
    </location>
</feature>
<sequence length="774" mass="84141">MRFNPIALATLLVCSVNGTAFALSTDSDALPELPLPVTLQGSTSAQTPPPAPANASNQNIASTLSFGDMGATGGLTLSGMQLQNGVSFNLPGDLVITDAHISLNVQVNRSDVNGENLQLMLNGQPLGAIPLDQLQQDKGFWNLDVPASMIASSNNLSFQLKTGDDIINNVWSCQRPLPADYKVTLQPESTLNYQGLWLNVRKTLGTFPRPFFDVKQTKDQAVSIAYPESPDADVLMASAIVASQFGTLSNGRPSRFEVQYNALPAGNGILIGKPGQMIGGVTIPQSNGAALQVIDNPQNPAYKLLVVSGHNEMQLRQAAWRLTQPALPDSDTLDVPALKIVQREAYDAPRWINTDRPVTVRSLLNDDGALIAHGVWHGENRLPFRTAPDLFMWDGSAIPLRLNYSFAQKNWIDDDESFLNVSLNGEFLKRLPVSKEGLLAPVMSMLGLSQRQQSAVVNIDPRAILGSNQLGFWFGLKAQKNAPCNAMADENIQSRIDGDSTLDFSRSWHYGKLPNLAWFSGAMFPFTRNADLAHTTVLMAAHPTVEEATVLLNLMAQSGRNTGVTANFLHLYTGMPGHDDAQQQLTDSDVLAIGNLSNNEQLNPLLQGSAFTLNGNNLEVNTTSAVGRVLSLLSGNQPLTDREAAEYLSDNNQWRGLLSMRSPWNPQRVVVVATATDNHQLAQLSEDMTKPAFQSAAGGDFTAVSNTGDVHSWRVGEQFVSGNLPGYLRVLWFTSEHVVWLVVLACLIAAVSGPMLFHSLQRHARQRLQDKTKK</sequence>
<dbReference type="Proteomes" id="UP000198975">
    <property type="component" value="Unassembled WGS sequence"/>
</dbReference>
<comment type="pathway">
    <text evidence="3 15">Glycan metabolism; bacterial cellulose biosynthesis.</text>
</comment>
<evidence type="ECO:0000256" key="15">
    <source>
        <dbReference type="RuleBase" id="RU365021"/>
    </source>
</evidence>